<name>A0ABX2FNL3_9BACT</name>
<keyword evidence="1" id="KW-0732">Signal</keyword>
<proteinExistence type="predicted"/>
<dbReference type="Gene3D" id="3.30.160.670">
    <property type="match status" value="1"/>
</dbReference>
<feature type="domain" description="DUF4136" evidence="2">
    <location>
        <begin position="30"/>
        <end position="186"/>
    </location>
</feature>
<dbReference type="EMBL" id="JABSNP010000003">
    <property type="protein sequence ID" value="NRT18020.1"/>
    <property type="molecule type" value="Genomic_DNA"/>
</dbReference>
<comment type="caution">
    <text evidence="3">The sequence shown here is derived from an EMBL/GenBank/DDBJ whole genome shotgun (WGS) entry which is preliminary data.</text>
</comment>
<protein>
    <recommendedName>
        <fullName evidence="2">DUF4136 domain-containing protein</fullName>
    </recommendedName>
</protein>
<dbReference type="Pfam" id="PF13590">
    <property type="entry name" value="DUF4136"/>
    <property type="match status" value="1"/>
</dbReference>
<sequence length="189" mass="21227">MSFSFQLLKKPLLALALRLAANSPSWGQAVQTDQKPNVDFTRYKTYNLVEETARHDSASSDLGANVFELKRAVAHEMEARGYRRAARPDLLVNIGISSKEMVQTRETNYLNDGAPYYIGQRSYHWQAQNVPIGQYREGTATIDVVDAARQEQIWQGTTTRVLSRKPDKAAHQIDKGVAEAFAKFPGQAR</sequence>
<dbReference type="InterPro" id="IPR025411">
    <property type="entry name" value="DUF4136"/>
</dbReference>
<evidence type="ECO:0000259" key="2">
    <source>
        <dbReference type="Pfam" id="PF13590"/>
    </source>
</evidence>
<evidence type="ECO:0000313" key="3">
    <source>
        <dbReference type="EMBL" id="NRT18020.1"/>
    </source>
</evidence>
<keyword evidence="4" id="KW-1185">Reference proteome</keyword>
<dbReference type="Proteomes" id="UP000779507">
    <property type="component" value="Unassembled WGS sequence"/>
</dbReference>
<organism evidence="3 4">
    <name type="scientific">Hymenobacter caeli</name>
    <dbReference type="NCBI Taxonomy" id="2735894"/>
    <lineage>
        <taxon>Bacteria</taxon>
        <taxon>Pseudomonadati</taxon>
        <taxon>Bacteroidota</taxon>
        <taxon>Cytophagia</taxon>
        <taxon>Cytophagales</taxon>
        <taxon>Hymenobacteraceae</taxon>
        <taxon>Hymenobacter</taxon>
    </lineage>
</organism>
<feature type="signal peptide" evidence="1">
    <location>
        <begin position="1"/>
        <end position="27"/>
    </location>
</feature>
<reference evidence="3 4" key="1">
    <citation type="submission" date="2020-05" db="EMBL/GenBank/DDBJ databases">
        <title>Genomic Encyclopedia of Type Strains, Phase IV (KMG-V): Genome sequencing to study the core and pangenomes of soil and plant-associated prokaryotes.</title>
        <authorList>
            <person name="Whitman W."/>
        </authorList>
    </citation>
    <scope>NUCLEOTIDE SEQUENCE [LARGE SCALE GENOMIC DNA]</scope>
    <source>
        <strain evidence="3 4">9A</strain>
    </source>
</reference>
<gene>
    <name evidence="3" type="ORF">HNP98_000831</name>
</gene>
<evidence type="ECO:0000313" key="4">
    <source>
        <dbReference type="Proteomes" id="UP000779507"/>
    </source>
</evidence>
<accession>A0ABX2FNL3</accession>
<evidence type="ECO:0000256" key="1">
    <source>
        <dbReference type="SAM" id="SignalP"/>
    </source>
</evidence>
<feature type="chain" id="PRO_5047308535" description="DUF4136 domain-containing protein" evidence="1">
    <location>
        <begin position="28"/>
        <end position="189"/>
    </location>
</feature>
<dbReference type="RefSeq" id="WP_173808789.1">
    <property type="nucleotide sequence ID" value="NZ_JABSNP010000003.1"/>
</dbReference>